<dbReference type="GO" id="GO:0005179">
    <property type="term" value="F:hormone activity"/>
    <property type="evidence" value="ECO:0007669"/>
    <property type="project" value="UniProtKB-KW"/>
</dbReference>
<evidence type="ECO:0000256" key="5">
    <source>
        <dbReference type="SAM" id="MobiDB-lite"/>
    </source>
</evidence>
<evidence type="ECO:0000313" key="8">
    <source>
        <dbReference type="EMBL" id="EHA97931.1"/>
    </source>
</evidence>
<comment type="subcellular location">
    <subcellularLocation>
        <location evidence="1">Secreted</location>
    </subcellularLocation>
</comment>
<dbReference type="InParanoid" id="G5ALM1"/>
<name>G5ALM1_HETGA</name>
<dbReference type="EMBL" id="JH165806">
    <property type="protein sequence ID" value="EHA97931.1"/>
    <property type="molecule type" value="Genomic_DNA"/>
</dbReference>
<comment type="similarity">
    <text evidence="2">Belongs to the motilin family.</text>
</comment>
<feature type="chain" id="PRO_5003473355" evidence="6">
    <location>
        <begin position="26"/>
        <end position="109"/>
    </location>
</feature>
<dbReference type="eggNOG" id="ENOG502SS7F">
    <property type="taxonomic scope" value="Eukaryota"/>
</dbReference>
<keyword evidence="6" id="KW-0732">Signal</keyword>
<feature type="non-terminal residue" evidence="8">
    <location>
        <position position="1"/>
    </location>
</feature>
<gene>
    <name evidence="8" type="ORF">GW7_15713</name>
</gene>
<organism evidence="8 9">
    <name type="scientific">Heterocephalus glaber</name>
    <name type="common">Naked mole rat</name>
    <dbReference type="NCBI Taxonomy" id="10181"/>
    <lineage>
        <taxon>Eukaryota</taxon>
        <taxon>Metazoa</taxon>
        <taxon>Chordata</taxon>
        <taxon>Craniata</taxon>
        <taxon>Vertebrata</taxon>
        <taxon>Euteleostomi</taxon>
        <taxon>Mammalia</taxon>
        <taxon>Eutheria</taxon>
        <taxon>Euarchontoglires</taxon>
        <taxon>Glires</taxon>
        <taxon>Rodentia</taxon>
        <taxon>Hystricomorpha</taxon>
        <taxon>Bathyergidae</taxon>
        <taxon>Heterocephalus</taxon>
    </lineage>
</organism>
<dbReference type="GO" id="GO:0031788">
    <property type="term" value="F:motilin receptor binding"/>
    <property type="evidence" value="ECO:0007669"/>
    <property type="project" value="TreeGrafter"/>
</dbReference>
<evidence type="ECO:0000259" key="7">
    <source>
        <dbReference type="Pfam" id="PF04643"/>
    </source>
</evidence>
<dbReference type="AlphaFoldDB" id="G5ALM1"/>
<protein>
    <submittedName>
        <fullName evidence="8">Promotilin</fullName>
    </submittedName>
</protein>
<proteinExistence type="inferred from homology"/>
<reference evidence="8 9" key="1">
    <citation type="journal article" date="2011" name="Nature">
        <title>Genome sequencing reveals insights into physiology and longevity of the naked mole rat.</title>
        <authorList>
            <person name="Kim E.B."/>
            <person name="Fang X."/>
            <person name="Fushan A.A."/>
            <person name="Huang Z."/>
            <person name="Lobanov A.V."/>
            <person name="Han L."/>
            <person name="Marino S.M."/>
            <person name="Sun X."/>
            <person name="Turanov A.A."/>
            <person name="Yang P."/>
            <person name="Yim S.H."/>
            <person name="Zhao X."/>
            <person name="Kasaikina M.V."/>
            <person name="Stoletzki N."/>
            <person name="Peng C."/>
            <person name="Polak P."/>
            <person name="Xiong Z."/>
            <person name="Kiezun A."/>
            <person name="Zhu Y."/>
            <person name="Chen Y."/>
            <person name="Kryukov G.V."/>
            <person name="Zhang Q."/>
            <person name="Peshkin L."/>
            <person name="Yang L."/>
            <person name="Bronson R.T."/>
            <person name="Buffenstein R."/>
            <person name="Wang B."/>
            <person name="Han C."/>
            <person name="Li Q."/>
            <person name="Chen L."/>
            <person name="Zhao W."/>
            <person name="Sunyaev S.R."/>
            <person name="Park T.J."/>
            <person name="Zhang G."/>
            <person name="Wang J."/>
            <person name="Gladyshev V.N."/>
        </authorList>
    </citation>
    <scope>NUCLEOTIDE SEQUENCE [LARGE SCALE GENOMIC DNA]</scope>
</reference>
<dbReference type="PANTHER" id="PTHR14156">
    <property type="entry name" value="MOTILIN"/>
    <property type="match status" value="1"/>
</dbReference>
<dbReference type="GO" id="GO:0005576">
    <property type="term" value="C:extracellular region"/>
    <property type="evidence" value="ECO:0007669"/>
    <property type="project" value="UniProtKB-SubCell"/>
</dbReference>
<evidence type="ECO:0000256" key="4">
    <source>
        <dbReference type="ARBA" id="ARBA00022702"/>
    </source>
</evidence>
<feature type="signal peptide" evidence="6">
    <location>
        <begin position="1"/>
        <end position="25"/>
    </location>
</feature>
<accession>G5ALM1</accession>
<dbReference type="Pfam" id="PF04643">
    <property type="entry name" value="Motilin_assoc"/>
    <property type="match status" value="1"/>
</dbReference>
<evidence type="ECO:0000256" key="3">
    <source>
        <dbReference type="ARBA" id="ARBA00022525"/>
    </source>
</evidence>
<feature type="region of interest" description="Disordered" evidence="5">
    <location>
        <begin position="43"/>
        <end position="67"/>
    </location>
</feature>
<dbReference type="InterPro" id="IPR015662">
    <property type="entry name" value="Promotilin"/>
</dbReference>
<evidence type="ECO:0000256" key="6">
    <source>
        <dbReference type="SAM" id="SignalP"/>
    </source>
</evidence>
<dbReference type="InterPro" id="IPR006737">
    <property type="entry name" value="Motilin_assoc"/>
</dbReference>
<sequence length="109" mass="12146">MVSPKAMAALLVVHVTALLAAQTEAFIPRMQFCTMLCPQERERSRGQKKSLSMQQRSEEAGPQYPWELTEEEENGVIKLTAPVEIGMRLSARQLEKYQAVLDALLSGAL</sequence>
<feature type="domain" description="Motilin/ghrelin-associated peptide" evidence="7">
    <location>
        <begin position="67"/>
        <end position="107"/>
    </location>
</feature>
<evidence type="ECO:0000256" key="2">
    <source>
        <dbReference type="ARBA" id="ARBA00006473"/>
    </source>
</evidence>
<keyword evidence="4" id="KW-0372">Hormone</keyword>
<dbReference type="PANTHER" id="PTHR14156:SF0">
    <property type="entry name" value="PROMOTILIN"/>
    <property type="match status" value="1"/>
</dbReference>
<evidence type="ECO:0000313" key="9">
    <source>
        <dbReference type="Proteomes" id="UP000006813"/>
    </source>
</evidence>
<dbReference type="STRING" id="10181.G5ALM1"/>
<evidence type="ECO:0000256" key="1">
    <source>
        <dbReference type="ARBA" id="ARBA00004613"/>
    </source>
</evidence>
<keyword evidence="3" id="KW-0964">Secreted</keyword>
<dbReference type="Proteomes" id="UP000006813">
    <property type="component" value="Unassembled WGS sequence"/>
</dbReference>